<dbReference type="AlphaFoldDB" id="A0A8T1JHY3"/>
<dbReference type="EMBL" id="RCMI01002799">
    <property type="protein sequence ID" value="KAG2874748.1"/>
    <property type="molecule type" value="Genomic_DNA"/>
</dbReference>
<comment type="caution">
    <text evidence="3">The sequence shown here is derived from an EMBL/GenBank/DDBJ whole genome shotgun (WGS) entry which is preliminary data.</text>
</comment>
<evidence type="ECO:0000313" key="4">
    <source>
        <dbReference type="Proteomes" id="UP000736787"/>
    </source>
</evidence>
<feature type="region of interest" description="Disordered" evidence="1">
    <location>
        <begin position="1"/>
        <end position="22"/>
    </location>
</feature>
<organism evidence="3 4">
    <name type="scientific">Phytophthora cactorum</name>
    <dbReference type="NCBI Taxonomy" id="29920"/>
    <lineage>
        <taxon>Eukaryota</taxon>
        <taxon>Sar</taxon>
        <taxon>Stramenopiles</taxon>
        <taxon>Oomycota</taxon>
        <taxon>Peronosporomycetes</taxon>
        <taxon>Peronosporales</taxon>
        <taxon>Peronosporaceae</taxon>
        <taxon>Phytophthora</taxon>
    </lineage>
</organism>
<dbReference type="EMBL" id="RCMK01002472">
    <property type="protein sequence ID" value="KAG2881008.1"/>
    <property type="molecule type" value="Genomic_DNA"/>
</dbReference>
<accession>A0A8T1JHY3</accession>
<dbReference type="Proteomes" id="UP000736787">
    <property type="component" value="Unassembled WGS sequence"/>
</dbReference>
<name>A0A8T1JHY3_9STRA</name>
<protein>
    <submittedName>
        <fullName evidence="3">Uncharacterized protein</fullName>
    </submittedName>
</protein>
<evidence type="ECO:0000313" key="3">
    <source>
        <dbReference type="EMBL" id="KAG2881008.1"/>
    </source>
</evidence>
<gene>
    <name evidence="2" type="ORF">PC115_g24079</name>
    <name evidence="3" type="ORF">PC117_g26472</name>
</gene>
<sequence>MTGIGVYDSDSDEEKEGGPVSVADVKKAANSALGYAKRKGIITDVVDAGEKYLLRKATKPNQNMNISSSSSVVKSVVAMVLV</sequence>
<reference evidence="3" key="1">
    <citation type="submission" date="2018-10" db="EMBL/GenBank/DDBJ databases">
        <title>Effector identification in a new, highly contiguous assembly of the strawberry crown rot pathogen Phytophthora cactorum.</title>
        <authorList>
            <person name="Armitage A.D."/>
            <person name="Nellist C.F."/>
            <person name="Bates H."/>
            <person name="Vickerstaff R.J."/>
            <person name="Harrison R.J."/>
        </authorList>
    </citation>
    <scope>NUCLEOTIDE SEQUENCE</scope>
    <source>
        <strain evidence="2">4032</strain>
        <strain evidence="3">4040</strain>
    </source>
</reference>
<evidence type="ECO:0000313" key="2">
    <source>
        <dbReference type="EMBL" id="KAG2874748.1"/>
    </source>
</evidence>
<evidence type="ECO:0000256" key="1">
    <source>
        <dbReference type="SAM" id="MobiDB-lite"/>
    </source>
</evidence>
<dbReference type="Proteomes" id="UP000774804">
    <property type="component" value="Unassembled WGS sequence"/>
</dbReference>
<proteinExistence type="predicted"/>